<dbReference type="PANTHER" id="PTHR43140:SF1">
    <property type="entry name" value="TYPE I RESTRICTION ENZYME ECOKI SPECIFICITY SUBUNIT"/>
    <property type="match status" value="1"/>
</dbReference>
<evidence type="ECO:0000256" key="1">
    <source>
        <dbReference type="ARBA" id="ARBA00010923"/>
    </source>
</evidence>
<dbReference type="InterPro" id="IPR044946">
    <property type="entry name" value="Restrct_endonuc_typeI_TRD_sf"/>
</dbReference>
<dbReference type="Pfam" id="PF01420">
    <property type="entry name" value="Methylase_S"/>
    <property type="match status" value="1"/>
</dbReference>
<comment type="caution">
    <text evidence="6">The sequence shown here is derived from an EMBL/GenBank/DDBJ whole genome shotgun (WGS) entry which is preliminary data.</text>
</comment>
<evidence type="ECO:0000256" key="4">
    <source>
        <dbReference type="SAM" id="Coils"/>
    </source>
</evidence>
<dbReference type="Gene3D" id="1.10.287.1120">
    <property type="entry name" value="Bipartite methylase S protein"/>
    <property type="match status" value="1"/>
</dbReference>
<accession>A0A562XF99</accession>
<dbReference type="Gene3D" id="3.90.220.20">
    <property type="entry name" value="DNA methylase specificity domains"/>
    <property type="match status" value="2"/>
</dbReference>
<keyword evidence="4" id="KW-0175">Coiled coil</keyword>
<dbReference type="SUPFAM" id="SSF116734">
    <property type="entry name" value="DNA methylase specificity domain"/>
    <property type="match status" value="2"/>
</dbReference>
<evidence type="ECO:0000313" key="6">
    <source>
        <dbReference type="EMBL" id="TWO20789.1"/>
    </source>
</evidence>
<feature type="coiled-coil region" evidence="4">
    <location>
        <begin position="169"/>
        <end position="203"/>
    </location>
</feature>
<dbReference type="GO" id="GO:0009307">
    <property type="term" value="P:DNA restriction-modification system"/>
    <property type="evidence" value="ECO:0007669"/>
    <property type="project" value="UniProtKB-KW"/>
</dbReference>
<protein>
    <submittedName>
        <fullName evidence="6">Restriction endonuclease subunit S</fullName>
    </submittedName>
</protein>
<gene>
    <name evidence="6" type="ORF">YZ82_03075</name>
</gene>
<evidence type="ECO:0000256" key="2">
    <source>
        <dbReference type="ARBA" id="ARBA00022747"/>
    </source>
</evidence>
<dbReference type="EMBL" id="VOAP01000011">
    <property type="protein sequence ID" value="TWO20789.1"/>
    <property type="molecule type" value="Genomic_DNA"/>
</dbReference>
<reference evidence="6 7" key="1">
    <citation type="submission" date="2019-07" db="EMBL/GenBank/DDBJ databases">
        <title>Rapid identification of Enteric Bacteria from Whole Genome Sequences (WGS) using Average Nucleotide Identity (ANI).</title>
        <authorList>
            <person name="Lane C."/>
        </authorList>
    </citation>
    <scope>NUCLEOTIDE SEQUENCE [LARGE SCALE GENOMIC DNA]</scope>
    <source>
        <strain evidence="6 7">D2411</strain>
    </source>
</reference>
<comment type="similarity">
    <text evidence="1">Belongs to the type-I restriction system S methylase family.</text>
</comment>
<feature type="coiled-coil region" evidence="4">
    <location>
        <begin position="376"/>
        <end position="406"/>
    </location>
</feature>
<feature type="domain" description="Type I restriction modification DNA specificity" evidence="5">
    <location>
        <begin position="17"/>
        <end position="187"/>
    </location>
</feature>
<organism evidence="6 7">
    <name type="scientific">Campylobacter hyointestinalis</name>
    <dbReference type="NCBI Taxonomy" id="198"/>
    <lineage>
        <taxon>Bacteria</taxon>
        <taxon>Pseudomonadati</taxon>
        <taxon>Campylobacterota</taxon>
        <taxon>Epsilonproteobacteria</taxon>
        <taxon>Campylobacterales</taxon>
        <taxon>Campylobacteraceae</taxon>
        <taxon>Campylobacter</taxon>
    </lineage>
</organism>
<keyword evidence="6" id="KW-0255">Endonuclease</keyword>
<dbReference type="PANTHER" id="PTHR43140">
    <property type="entry name" value="TYPE-1 RESTRICTION ENZYME ECOKI SPECIFICITY PROTEIN"/>
    <property type="match status" value="1"/>
</dbReference>
<dbReference type="AlphaFoldDB" id="A0A562XF99"/>
<dbReference type="GO" id="GO:0004519">
    <property type="term" value="F:endonuclease activity"/>
    <property type="evidence" value="ECO:0007669"/>
    <property type="project" value="UniProtKB-KW"/>
</dbReference>
<dbReference type="RefSeq" id="WP_147497060.1">
    <property type="nucleotide sequence ID" value="NZ_VOAP01000011.1"/>
</dbReference>
<evidence type="ECO:0000256" key="3">
    <source>
        <dbReference type="ARBA" id="ARBA00023125"/>
    </source>
</evidence>
<proteinExistence type="inferred from homology"/>
<name>A0A562XF99_CAMHY</name>
<keyword evidence="6" id="KW-0378">Hydrolase</keyword>
<dbReference type="InterPro" id="IPR000055">
    <property type="entry name" value="Restrct_endonuc_typeI_TRD"/>
</dbReference>
<evidence type="ECO:0000259" key="5">
    <source>
        <dbReference type="Pfam" id="PF01420"/>
    </source>
</evidence>
<dbReference type="InterPro" id="IPR051212">
    <property type="entry name" value="Type-I_RE_S_subunit"/>
</dbReference>
<keyword evidence="3" id="KW-0238">DNA-binding</keyword>
<evidence type="ECO:0000313" key="7">
    <source>
        <dbReference type="Proteomes" id="UP000321812"/>
    </source>
</evidence>
<dbReference type="Proteomes" id="UP000321812">
    <property type="component" value="Unassembled WGS sequence"/>
</dbReference>
<dbReference type="GO" id="GO:0003677">
    <property type="term" value="F:DNA binding"/>
    <property type="evidence" value="ECO:0007669"/>
    <property type="project" value="UniProtKB-KW"/>
</dbReference>
<sequence>MNTNFKDSGIPWIGQIPKHWEIKRLKFILNERKENNKPVKTDFILSLTNEKGVIPYSEKGAQGNISKDDITGYKLAYPNDIILNSMNVVIGSVGLSSYFGAISPVYYALYSKENSNIKFYNYVFQTSVFQNYLKGLGNGILEIRMRIPMSNLNNVFLPYPPLNEQKEIAEFLDKKCEIINKRLSNLERKIKSLKEYKKSLISECVTKGLNPKILKFKDSGIPWIGQIPKHWKIKKGKYIFTNPQKPVLETDEVITCFRDGEVTLRSKRREDGFTISLKEIGYQGIDAGDLAIHGMDGFAGAIGISEYRGKCSPVLNILETKNSKKFYMYFLRSMAYNGVFEALSTGIRVRTCDTNWAKIKNIVYLVPPLNEQKEIAEFLDKKCEKIDRLNENYTKQITALKEYKKSLIYECVTGKKEI</sequence>
<keyword evidence="6" id="KW-0540">Nuclease</keyword>
<keyword evidence="2" id="KW-0680">Restriction system</keyword>